<sequence length="180" mass="20176">MIIWLNGTFGAGKTTTSLELTALLPESRVFDTEHVGFMLRHVRDLVDGDFQHAKPWRGLVVATATQLLDHFGGTLVVPQTVLVRQYWREIHDGLTAAGIPVHHFVLHTDRDTLVHRIDTDTKPESAPAKQWRHDHLTPYEEALPWLREEAEVIDTTDVPADRVARRIAATVETAGRPAVG</sequence>
<evidence type="ECO:0000313" key="2">
    <source>
        <dbReference type="Proteomes" id="UP000221011"/>
    </source>
</evidence>
<dbReference type="RefSeq" id="WP_098246763.1">
    <property type="nucleotide sequence ID" value="NZ_CP022685.1"/>
</dbReference>
<dbReference type="Pfam" id="PF13671">
    <property type="entry name" value="AAA_33"/>
    <property type="match status" value="1"/>
</dbReference>
<organism evidence="1 2">
    <name type="scientific">Streptomyces formicae</name>
    <dbReference type="NCBI Taxonomy" id="1616117"/>
    <lineage>
        <taxon>Bacteria</taxon>
        <taxon>Bacillati</taxon>
        <taxon>Actinomycetota</taxon>
        <taxon>Actinomycetes</taxon>
        <taxon>Kitasatosporales</taxon>
        <taxon>Streptomycetaceae</taxon>
        <taxon>Streptomyces</taxon>
    </lineage>
</organism>
<reference evidence="1 2" key="1">
    <citation type="submission" date="2017-08" db="EMBL/GenBank/DDBJ databases">
        <title>Complete Genome Sequence of Streptomyces formicae KY5, the formicamycin producer.</title>
        <authorList>
            <person name="Holmes N.A."/>
            <person name="Devine R."/>
            <person name="Qin Z."/>
            <person name="Seipke R.F."/>
            <person name="Wilkinson B."/>
            <person name="Hutchings M.I."/>
        </authorList>
    </citation>
    <scope>NUCLEOTIDE SEQUENCE [LARGE SCALE GENOMIC DNA]</scope>
    <source>
        <strain evidence="1 2">KY5</strain>
    </source>
</reference>
<dbReference type="SUPFAM" id="SSF52540">
    <property type="entry name" value="P-loop containing nucleoside triphosphate hydrolases"/>
    <property type="match status" value="1"/>
</dbReference>
<keyword evidence="2" id="KW-1185">Reference proteome</keyword>
<name>A0A291QMX5_9ACTN</name>
<dbReference type="KEGG" id="sfk:KY5_7890c"/>
<dbReference type="AlphaFoldDB" id="A0A291QMX5"/>
<dbReference type="Proteomes" id="UP000221011">
    <property type="component" value="Chromosome"/>
</dbReference>
<evidence type="ECO:0000313" key="1">
    <source>
        <dbReference type="EMBL" id="ATL32908.1"/>
    </source>
</evidence>
<protein>
    <submittedName>
        <fullName evidence="1">ATP/GTP binding protein</fullName>
    </submittedName>
</protein>
<dbReference type="InterPro" id="IPR027417">
    <property type="entry name" value="P-loop_NTPase"/>
</dbReference>
<accession>A0A291QMX5</accession>
<dbReference type="Gene3D" id="3.40.50.300">
    <property type="entry name" value="P-loop containing nucleotide triphosphate hydrolases"/>
    <property type="match status" value="1"/>
</dbReference>
<proteinExistence type="predicted"/>
<dbReference type="EMBL" id="CP022685">
    <property type="protein sequence ID" value="ATL32908.1"/>
    <property type="molecule type" value="Genomic_DNA"/>
</dbReference>
<gene>
    <name evidence="1" type="ORF">KY5_7890c</name>
</gene>